<dbReference type="InterPro" id="IPR001021">
    <property type="entry name" value="Ribosomal_bL25_long"/>
</dbReference>
<dbReference type="GO" id="GO:0003735">
    <property type="term" value="F:structural constituent of ribosome"/>
    <property type="evidence" value="ECO:0007669"/>
    <property type="project" value="InterPro"/>
</dbReference>
<dbReference type="InterPro" id="IPR020057">
    <property type="entry name" value="Ribosomal_bL25_b-dom"/>
</dbReference>
<keyword evidence="3 5" id="KW-0689">Ribosomal protein</keyword>
<keyword evidence="2 5" id="KW-0694">RNA-binding</keyword>
<dbReference type="SUPFAM" id="SSF50715">
    <property type="entry name" value="Ribosomal protein L25-like"/>
    <property type="match status" value="1"/>
</dbReference>
<sequence>MADIKLTATRRTDFGKGAARRTRREGNIPAVLYGHGGEPQHLSLPGHQTMLALKHSNALFAIDVEGSEQLAIVRDVQRDPVRQIIEHVDLLLVIKGEKVNVDVNVHVVGQPAPGTMHVLEAQTLSIEAEATNLPESVEVDITGLEAGTVITAKEVTLPEGSTLLTDPDADIVLVSEPRGNAADEAADAEVAEAASAASAAAAEG</sequence>
<evidence type="ECO:0000313" key="8">
    <source>
        <dbReference type="EMBL" id="SFF36719.1"/>
    </source>
</evidence>
<dbReference type="NCBIfam" id="NF004131">
    <property type="entry name" value="PRK05618.2-1"/>
    <property type="match status" value="1"/>
</dbReference>
<dbReference type="GO" id="GO:0006412">
    <property type="term" value="P:translation"/>
    <property type="evidence" value="ECO:0007669"/>
    <property type="project" value="UniProtKB-UniRule"/>
</dbReference>
<dbReference type="PANTHER" id="PTHR33284:SF1">
    <property type="entry name" value="RIBOSOMAL PROTEIN L25_GLN-TRNA SYNTHETASE, ANTI-CODON-BINDING DOMAIN-CONTAINING PROTEIN"/>
    <property type="match status" value="1"/>
</dbReference>
<feature type="domain" description="Large ribosomal subunit protein bL25 beta" evidence="7">
    <location>
        <begin position="98"/>
        <end position="178"/>
    </location>
</feature>
<keyword evidence="4 5" id="KW-0687">Ribonucleoprotein</keyword>
<dbReference type="InterPro" id="IPR029751">
    <property type="entry name" value="Ribosomal_L25_dom"/>
</dbReference>
<dbReference type="AlphaFoldDB" id="A0A1I2I2S7"/>
<gene>
    <name evidence="5" type="primary">rplY</name>
    <name evidence="5" type="synonym">ctc</name>
    <name evidence="8" type="ORF">SAMN04488035_2685</name>
</gene>
<dbReference type="EMBL" id="FONZ01000007">
    <property type="protein sequence ID" value="SFF36719.1"/>
    <property type="molecule type" value="Genomic_DNA"/>
</dbReference>
<accession>A0A1I2I2S7</accession>
<dbReference type="STRING" id="285351.SAMN04488035_2685"/>
<dbReference type="OrthoDB" id="5242980at2"/>
<evidence type="ECO:0000256" key="5">
    <source>
        <dbReference type="HAMAP-Rule" id="MF_01334"/>
    </source>
</evidence>
<dbReference type="NCBIfam" id="TIGR00731">
    <property type="entry name" value="bL25_bact_ctc"/>
    <property type="match status" value="1"/>
</dbReference>
<dbReference type="GO" id="GO:0022625">
    <property type="term" value="C:cytosolic large ribosomal subunit"/>
    <property type="evidence" value="ECO:0007669"/>
    <property type="project" value="TreeGrafter"/>
</dbReference>
<comment type="subunit">
    <text evidence="5">Part of the 50S ribosomal subunit; part of the 5S rRNA/L5/L18/L25 subcomplex. Contacts the 5S rRNA. Binds to the 5S rRNA independently of L5 and L18.</text>
</comment>
<dbReference type="Pfam" id="PF01386">
    <property type="entry name" value="Ribosomal_L25p"/>
    <property type="match status" value="1"/>
</dbReference>
<evidence type="ECO:0000313" key="9">
    <source>
        <dbReference type="Proteomes" id="UP000198520"/>
    </source>
</evidence>
<dbReference type="InterPro" id="IPR011035">
    <property type="entry name" value="Ribosomal_bL25/Gln-tRNA_synth"/>
</dbReference>
<dbReference type="InterPro" id="IPR020056">
    <property type="entry name" value="Rbsml_bL25/Gln-tRNA_synth_N"/>
</dbReference>
<comment type="function">
    <text evidence="5">This is one of the proteins that binds to the 5S RNA in the ribosome where it forms part of the central protuberance.</text>
</comment>
<dbReference type="PANTHER" id="PTHR33284">
    <property type="entry name" value="RIBOSOMAL PROTEIN L25/GLN-TRNA SYNTHETASE, ANTI-CODON-BINDING DOMAIN-CONTAINING PROTEIN"/>
    <property type="match status" value="1"/>
</dbReference>
<proteinExistence type="inferred from homology"/>
<evidence type="ECO:0000259" key="7">
    <source>
        <dbReference type="Pfam" id="PF14693"/>
    </source>
</evidence>
<reference evidence="9" key="1">
    <citation type="submission" date="2016-10" db="EMBL/GenBank/DDBJ databases">
        <authorList>
            <person name="Varghese N."/>
            <person name="Submissions S."/>
        </authorList>
    </citation>
    <scope>NUCLEOTIDE SEQUENCE [LARGE SCALE GENOMIC DNA]</scope>
    <source>
        <strain evidence="9">DSM 19083</strain>
    </source>
</reference>
<dbReference type="GO" id="GO:0008097">
    <property type="term" value="F:5S rRNA binding"/>
    <property type="evidence" value="ECO:0007669"/>
    <property type="project" value="InterPro"/>
</dbReference>
<dbReference type="Gene3D" id="2.40.240.10">
    <property type="entry name" value="Ribosomal Protein L25, Chain P"/>
    <property type="match status" value="1"/>
</dbReference>
<protein>
    <recommendedName>
        <fullName evidence="5">Large ribosomal subunit protein bL25</fullName>
    </recommendedName>
    <alternativeName>
        <fullName evidence="5">General stress protein CTC</fullName>
    </alternativeName>
</protein>
<dbReference type="Proteomes" id="UP000198520">
    <property type="component" value="Unassembled WGS sequence"/>
</dbReference>
<evidence type="ECO:0000259" key="6">
    <source>
        <dbReference type="Pfam" id="PF01386"/>
    </source>
</evidence>
<dbReference type="InterPro" id="IPR037121">
    <property type="entry name" value="Ribosomal_bL25_C"/>
</dbReference>
<evidence type="ECO:0000256" key="1">
    <source>
        <dbReference type="ARBA" id="ARBA00022730"/>
    </source>
</evidence>
<evidence type="ECO:0000256" key="2">
    <source>
        <dbReference type="ARBA" id="ARBA00022884"/>
    </source>
</evidence>
<dbReference type="Pfam" id="PF14693">
    <property type="entry name" value="Ribosomal_TL5_C"/>
    <property type="match status" value="1"/>
</dbReference>
<keyword evidence="9" id="KW-1185">Reference proteome</keyword>
<dbReference type="Gene3D" id="2.170.120.20">
    <property type="entry name" value="Ribosomal protein L25, beta domain"/>
    <property type="match status" value="1"/>
</dbReference>
<evidence type="ECO:0000256" key="4">
    <source>
        <dbReference type="ARBA" id="ARBA00023274"/>
    </source>
</evidence>
<dbReference type="HAMAP" id="MF_01334">
    <property type="entry name" value="Ribosomal_bL25_CTC"/>
    <property type="match status" value="1"/>
</dbReference>
<organism evidence="8 9">
    <name type="scientific">Flavimobilis marinus</name>
    <dbReference type="NCBI Taxonomy" id="285351"/>
    <lineage>
        <taxon>Bacteria</taxon>
        <taxon>Bacillati</taxon>
        <taxon>Actinomycetota</taxon>
        <taxon>Actinomycetes</taxon>
        <taxon>Micrococcales</taxon>
        <taxon>Jonesiaceae</taxon>
        <taxon>Flavimobilis</taxon>
    </lineage>
</organism>
<dbReference type="CDD" id="cd00495">
    <property type="entry name" value="Ribosomal_L25_TL5_CTC"/>
    <property type="match status" value="1"/>
</dbReference>
<dbReference type="RefSeq" id="WP_093379829.1">
    <property type="nucleotide sequence ID" value="NZ_BNAN01000003.1"/>
</dbReference>
<keyword evidence="1 5" id="KW-0699">rRNA-binding</keyword>
<feature type="domain" description="Large ribosomal subunit protein bL25 L25" evidence="6">
    <location>
        <begin position="6"/>
        <end position="90"/>
    </location>
</feature>
<evidence type="ECO:0000256" key="3">
    <source>
        <dbReference type="ARBA" id="ARBA00022980"/>
    </source>
</evidence>
<dbReference type="InterPro" id="IPR020930">
    <property type="entry name" value="Ribosomal_uL5_bac-type"/>
</dbReference>
<comment type="similarity">
    <text evidence="5">Belongs to the bacterial ribosomal protein bL25 family. CTC subfamily.</text>
</comment>
<name>A0A1I2I2S7_9MICO</name>